<dbReference type="Gramene" id="TraesCS2A03G0174300.1">
    <property type="protein sequence ID" value="TraesCS2A03G0174300.1.CDS"/>
    <property type="gene ID" value="TraesCS2A03G0174300"/>
</dbReference>
<protein>
    <submittedName>
        <fullName evidence="2">Uncharacterized protein</fullName>
    </submittedName>
</protein>
<organism evidence="2">
    <name type="scientific">Triticum aestivum</name>
    <name type="common">Wheat</name>
    <dbReference type="NCBI Taxonomy" id="4565"/>
    <lineage>
        <taxon>Eukaryota</taxon>
        <taxon>Viridiplantae</taxon>
        <taxon>Streptophyta</taxon>
        <taxon>Embryophyta</taxon>
        <taxon>Tracheophyta</taxon>
        <taxon>Spermatophyta</taxon>
        <taxon>Magnoliopsida</taxon>
        <taxon>Liliopsida</taxon>
        <taxon>Poales</taxon>
        <taxon>Poaceae</taxon>
        <taxon>BOP clade</taxon>
        <taxon>Pooideae</taxon>
        <taxon>Triticodae</taxon>
        <taxon>Triticeae</taxon>
        <taxon>Triticinae</taxon>
        <taxon>Triticum</taxon>
    </lineage>
</organism>
<dbReference type="Gramene" id="TraesCS2A02G087500.1">
    <property type="protein sequence ID" value="TraesCS2A02G087500.1"/>
    <property type="gene ID" value="TraesCS2A02G087500"/>
</dbReference>
<proteinExistence type="predicted"/>
<dbReference type="EnsemblPlants" id="TraesCS2A02G087500.1">
    <property type="protein sequence ID" value="TraesCS2A02G087500.1"/>
    <property type="gene ID" value="TraesCS2A02G087500"/>
</dbReference>
<dbReference type="OrthoDB" id="718694at2759"/>
<reference evidence="2" key="1">
    <citation type="submission" date="2018-08" db="EMBL/GenBank/DDBJ databases">
        <authorList>
            <person name="Rossello M."/>
        </authorList>
    </citation>
    <scope>NUCLEOTIDE SEQUENCE [LARGE SCALE GENOMIC DNA]</scope>
    <source>
        <strain evidence="2">cv. Chinese Spring</strain>
    </source>
</reference>
<name>A0A3B6AR59_WHEAT</name>
<dbReference type="AlphaFoldDB" id="A0A3B6AR59"/>
<reference evidence="2" key="2">
    <citation type="submission" date="2018-10" db="UniProtKB">
        <authorList>
            <consortium name="EnsemblPlants"/>
        </authorList>
    </citation>
    <scope>IDENTIFICATION</scope>
</reference>
<accession>A0A3B6AR59</accession>
<dbReference type="Gramene" id="TraesCAD_scaffold_080315_01G000200.1">
    <property type="protein sequence ID" value="TraesCAD_scaffold_080315_01G000200.1"/>
    <property type="gene ID" value="TraesCAD_scaffold_080315_01G000200"/>
</dbReference>
<dbReference type="Proteomes" id="UP000019116">
    <property type="component" value="Chromosome 2A"/>
</dbReference>
<dbReference type="SMR" id="A0A3B6AR59"/>
<feature type="compositionally biased region" description="Low complexity" evidence="1">
    <location>
        <begin position="118"/>
        <end position="133"/>
    </location>
</feature>
<dbReference type="Gramene" id="TraesNOR2A03G00613240.1">
    <property type="protein sequence ID" value="TraesNOR2A03G00613240.1"/>
    <property type="gene ID" value="TraesNOR2A03G00613240"/>
</dbReference>
<feature type="region of interest" description="Disordered" evidence="1">
    <location>
        <begin position="102"/>
        <end position="150"/>
    </location>
</feature>
<dbReference type="STRING" id="4565.A0A3B6AR59"/>
<evidence type="ECO:0000313" key="3">
    <source>
        <dbReference type="Proteomes" id="UP000019116"/>
    </source>
</evidence>
<keyword evidence="3" id="KW-1185">Reference proteome</keyword>
<evidence type="ECO:0000313" key="2">
    <source>
        <dbReference type="EnsemblPlants" id="TraesCS2A02G087500.1"/>
    </source>
</evidence>
<sequence length="183" mass="19336">MPWAPALELPCHGPDLAVNSPPHACSGSGRSRAAHALVALLTSSPRKTTMPAAGASSRIWPLSDLPRRPSSVPDILPAPGAQASAATRPCLLCPVARHGGRRLSRLDPSAAGSTAEQPRSAARSATPRPAKASAEADKARRKTKALTKQREDLRARLAYRKHARELTSMPAKATAATPVFFYE</sequence>
<evidence type="ECO:0000256" key="1">
    <source>
        <dbReference type="SAM" id="MobiDB-lite"/>
    </source>
</evidence>